<evidence type="ECO:0000313" key="4">
    <source>
        <dbReference type="Proteomes" id="UP000283387"/>
    </source>
</evidence>
<dbReference type="PANTHER" id="PTHR48084:SF4">
    <property type="entry name" value="2-OXOGLUTARATE OXIDOREDUCTASE SUBUNIT KORB"/>
    <property type="match status" value="1"/>
</dbReference>
<dbReference type="Pfam" id="PF02775">
    <property type="entry name" value="TPP_enzyme_C"/>
    <property type="match status" value="1"/>
</dbReference>
<dbReference type="GO" id="GO:0044281">
    <property type="term" value="P:small molecule metabolic process"/>
    <property type="evidence" value="ECO:0007669"/>
    <property type="project" value="UniProtKB-ARBA"/>
</dbReference>
<reference evidence="3 4" key="1">
    <citation type="submission" date="2018-09" db="EMBL/GenBank/DDBJ databases">
        <title>Genomic Encyclopedia of Archaeal and Bacterial Type Strains, Phase II (KMG-II): from individual species to whole genera.</title>
        <authorList>
            <person name="Goeker M."/>
        </authorList>
    </citation>
    <scope>NUCLEOTIDE SEQUENCE [LARGE SCALE GENOMIC DNA]</scope>
    <source>
        <strain evidence="3 4">DSM 27148</strain>
    </source>
</reference>
<dbReference type="InterPro" id="IPR011766">
    <property type="entry name" value="TPP_enzyme_TPP-bd"/>
</dbReference>
<organism evidence="3 4">
    <name type="scientific">Mangrovibacterium diazotrophicum</name>
    <dbReference type="NCBI Taxonomy" id="1261403"/>
    <lineage>
        <taxon>Bacteria</taxon>
        <taxon>Pseudomonadati</taxon>
        <taxon>Bacteroidota</taxon>
        <taxon>Bacteroidia</taxon>
        <taxon>Marinilabiliales</taxon>
        <taxon>Prolixibacteraceae</taxon>
        <taxon>Mangrovibacterium</taxon>
    </lineage>
</organism>
<dbReference type="GO" id="GO:0045333">
    <property type="term" value="P:cellular respiration"/>
    <property type="evidence" value="ECO:0007669"/>
    <property type="project" value="UniProtKB-ARBA"/>
</dbReference>
<accession>A0A419W510</accession>
<dbReference type="InterPro" id="IPR029061">
    <property type="entry name" value="THDP-binding"/>
</dbReference>
<protein>
    <submittedName>
        <fullName evidence="3">2-oxoglutarate ferredoxin oxidoreductase subunit beta</fullName>
    </submittedName>
</protein>
<dbReference type="EMBL" id="RAPN01000001">
    <property type="protein sequence ID" value="RKD90549.1"/>
    <property type="molecule type" value="Genomic_DNA"/>
</dbReference>
<gene>
    <name evidence="3" type="ORF">BC643_0889</name>
</gene>
<proteinExistence type="predicted"/>
<keyword evidence="1" id="KW-0560">Oxidoreductase</keyword>
<dbReference type="PANTHER" id="PTHR48084">
    <property type="entry name" value="2-OXOGLUTARATE OXIDOREDUCTASE SUBUNIT KORB-RELATED"/>
    <property type="match status" value="1"/>
</dbReference>
<dbReference type="AlphaFoldDB" id="A0A419W510"/>
<evidence type="ECO:0000313" key="3">
    <source>
        <dbReference type="EMBL" id="RKD90549.1"/>
    </source>
</evidence>
<keyword evidence="4" id="KW-1185">Reference proteome</keyword>
<dbReference type="InterPro" id="IPR051457">
    <property type="entry name" value="2-oxoacid:Fd_oxidoreductase"/>
</dbReference>
<evidence type="ECO:0000259" key="2">
    <source>
        <dbReference type="Pfam" id="PF02775"/>
    </source>
</evidence>
<dbReference type="Gene3D" id="3.40.50.970">
    <property type="match status" value="1"/>
</dbReference>
<dbReference type="OrthoDB" id="9775140at2"/>
<dbReference type="GO" id="GO:0016625">
    <property type="term" value="F:oxidoreductase activity, acting on the aldehyde or oxo group of donors, iron-sulfur protein as acceptor"/>
    <property type="evidence" value="ECO:0007669"/>
    <property type="project" value="UniProtKB-ARBA"/>
</dbReference>
<name>A0A419W510_9BACT</name>
<dbReference type="Proteomes" id="UP000283387">
    <property type="component" value="Unassembled WGS sequence"/>
</dbReference>
<sequence length="357" mass="39530">MADFNYTAKDFKSENEVRWCPGCGDYAIMNSVQRTMAEMGIPHEKFAVISGIGCSSRFPYYMSTFGFHTIHGRATAIASGVKTANPDLNVWVITGDGDSLAIGGNHFIHLVRRNINLNLILFNNKIYGLTKGQYSPTSDRGVITKTSPFGTVEDPFVPGQLVLGASGTFFARAVDSNVKHTQQVLKEAAQHEGTSVVEVLQNCVIFNDGIHEQIADPKFRNERQLFLEHGKPMVFGNENEKGLVFDKGKMKVVTIGEDGYTLDDVLVHDAKTADPTLHLALINMCLPDFPVAMGVVRSVEAPVYDQEVVRQIEEVQATRKISKVDELLRSGNTWEVNEPTSSDPIPFFQKKCTLQQD</sequence>
<dbReference type="GO" id="GO:0030976">
    <property type="term" value="F:thiamine pyrophosphate binding"/>
    <property type="evidence" value="ECO:0007669"/>
    <property type="project" value="InterPro"/>
</dbReference>
<dbReference type="RefSeq" id="WP_120271947.1">
    <property type="nucleotide sequence ID" value="NZ_RAPN01000001.1"/>
</dbReference>
<feature type="domain" description="Thiamine pyrophosphate enzyme TPP-binding" evidence="2">
    <location>
        <begin position="52"/>
        <end position="199"/>
    </location>
</feature>
<dbReference type="SUPFAM" id="SSF52518">
    <property type="entry name" value="Thiamin diphosphate-binding fold (THDP-binding)"/>
    <property type="match status" value="1"/>
</dbReference>
<comment type="caution">
    <text evidence="3">The sequence shown here is derived from an EMBL/GenBank/DDBJ whole genome shotgun (WGS) entry which is preliminary data.</text>
</comment>
<evidence type="ECO:0000256" key="1">
    <source>
        <dbReference type="ARBA" id="ARBA00023002"/>
    </source>
</evidence>
<dbReference type="CDD" id="cd03375">
    <property type="entry name" value="TPP_OGFOR"/>
    <property type="match status" value="1"/>
</dbReference>